<dbReference type="Proteomes" id="UP000314294">
    <property type="component" value="Unassembled WGS sequence"/>
</dbReference>
<proteinExistence type="predicted"/>
<feature type="chain" id="PRO_5021230526" evidence="2">
    <location>
        <begin position="24"/>
        <end position="122"/>
    </location>
</feature>
<keyword evidence="2" id="KW-0732">Signal</keyword>
<feature type="compositionally biased region" description="Low complexity" evidence="1">
    <location>
        <begin position="32"/>
        <end position="42"/>
    </location>
</feature>
<evidence type="ECO:0000256" key="1">
    <source>
        <dbReference type="SAM" id="MobiDB-lite"/>
    </source>
</evidence>
<evidence type="ECO:0000313" key="4">
    <source>
        <dbReference type="Proteomes" id="UP000314294"/>
    </source>
</evidence>
<accession>A0A4Z2J4S2</accession>
<sequence length="122" mass="13475">MSLFLLHIFLLAELWTEFLSVHAATIPCTAASPAPLPATAEPGNTQPRSETTSIPYYQEGAHCRSQGRAPDPDQEERGLLSLTLPDLRALNTAPTRLSHQSHLKKRELFGITLAYRHLLHGP</sequence>
<evidence type="ECO:0000313" key="3">
    <source>
        <dbReference type="EMBL" id="TNN84688.1"/>
    </source>
</evidence>
<name>A0A4Z2J4S2_9TELE</name>
<protein>
    <submittedName>
        <fullName evidence="3">Uncharacterized protein</fullName>
    </submittedName>
</protein>
<feature type="compositionally biased region" description="Polar residues" evidence="1">
    <location>
        <begin position="43"/>
        <end position="52"/>
    </location>
</feature>
<keyword evidence="4" id="KW-1185">Reference proteome</keyword>
<dbReference type="EMBL" id="SRLO01000025">
    <property type="protein sequence ID" value="TNN84688.1"/>
    <property type="molecule type" value="Genomic_DNA"/>
</dbReference>
<dbReference type="AlphaFoldDB" id="A0A4Z2J4S2"/>
<comment type="caution">
    <text evidence="3">The sequence shown here is derived from an EMBL/GenBank/DDBJ whole genome shotgun (WGS) entry which is preliminary data.</text>
</comment>
<feature type="region of interest" description="Disordered" evidence="1">
    <location>
        <begin position="32"/>
        <end position="52"/>
    </location>
</feature>
<gene>
    <name evidence="3" type="ORF">EYF80_005103</name>
</gene>
<evidence type="ECO:0000256" key="2">
    <source>
        <dbReference type="SAM" id="SignalP"/>
    </source>
</evidence>
<reference evidence="3 4" key="1">
    <citation type="submission" date="2019-03" db="EMBL/GenBank/DDBJ databases">
        <title>First draft genome of Liparis tanakae, snailfish: a comprehensive survey of snailfish specific genes.</title>
        <authorList>
            <person name="Kim W."/>
            <person name="Song I."/>
            <person name="Jeong J.-H."/>
            <person name="Kim D."/>
            <person name="Kim S."/>
            <person name="Ryu S."/>
            <person name="Song J.Y."/>
            <person name="Lee S.K."/>
        </authorList>
    </citation>
    <scope>NUCLEOTIDE SEQUENCE [LARGE SCALE GENOMIC DNA]</scope>
    <source>
        <tissue evidence="3">Muscle</tissue>
    </source>
</reference>
<feature type="signal peptide" evidence="2">
    <location>
        <begin position="1"/>
        <end position="23"/>
    </location>
</feature>
<organism evidence="3 4">
    <name type="scientific">Liparis tanakae</name>
    <name type="common">Tanaka's snailfish</name>
    <dbReference type="NCBI Taxonomy" id="230148"/>
    <lineage>
        <taxon>Eukaryota</taxon>
        <taxon>Metazoa</taxon>
        <taxon>Chordata</taxon>
        <taxon>Craniata</taxon>
        <taxon>Vertebrata</taxon>
        <taxon>Euteleostomi</taxon>
        <taxon>Actinopterygii</taxon>
        <taxon>Neopterygii</taxon>
        <taxon>Teleostei</taxon>
        <taxon>Neoteleostei</taxon>
        <taxon>Acanthomorphata</taxon>
        <taxon>Eupercaria</taxon>
        <taxon>Perciformes</taxon>
        <taxon>Cottioidei</taxon>
        <taxon>Cottales</taxon>
        <taxon>Liparidae</taxon>
        <taxon>Liparis</taxon>
    </lineage>
</organism>